<dbReference type="SMART" id="SM00220">
    <property type="entry name" value="S_TKc"/>
    <property type="match status" value="1"/>
</dbReference>
<dbReference type="Gene3D" id="1.10.510.10">
    <property type="entry name" value="Transferase(Phosphotransferase) domain 1"/>
    <property type="match status" value="1"/>
</dbReference>
<evidence type="ECO:0000256" key="1">
    <source>
        <dbReference type="ARBA" id="ARBA00022679"/>
    </source>
</evidence>
<dbReference type="Pfam" id="PF00069">
    <property type="entry name" value="Pkinase"/>
    <property type="match status" value="1"/>
</dbReference>
<evidence type="ECO:0000256" key="4">
    <source>
        <dbReference type="ARBA" id="ARBA00022840"/>
    </source>
</evidence>
<evidence type="ECO:0000256" key="3">
    <source>
        <dbReference type="ARBA" id="ARBA00022777"/>
    </source>
</evidence>
<evidence type="ECO:0000313" key="9">
    <source>
        <dbReference type="Proteomes" id="UP000595140"/>
    </source>
</evidence>
<dbReference type="InterPro" id="IPR011009">
    <property type="entry name" value="Kinase-like_dom_sf"/>
</dbReference>
<dbReference type="Gene3D" id="3.30.200.20">
    <property type="entry name" value="Phosphorylase Kinase, domain 1"/>
    <property type="match status" value="1"/>
</dbReference>
<protein>
    <recommendedName>
        <fullName evidence="7">Protein kinase domain-containing protein</fullName>
    </recommendedName>
</protein>
<dbReference type="InterPro" id="IPR008271">
    <property type="entry name" value="Ser/Thr_kinase_AS"/>
</dbReference>
<dbReference type="GO" id="GO:0004674">
    <property type="term" value="F:protein serine/threonine kinase activity"/>
    <property type="evidence" value="ECO:0007669"/>
    <property type="project" value="UniProtKB-KW"/>
</dbReference>
<keyword evidence="9" id="KW-1185">Reference proteome</keyword>
<dbReference type="PANTHER" id="PTHR27001">
    <property type="entry name" value="OS01G0253100 PROTEIN"/>
    <property type="match status" value="1"/>
</dbReference>
<keyword evidence="1" id="KW-0808">Transferase</keyword>
<keyword evidence="4 5" id="KW-0067">ATP-binding</keyword>
<dbReference type="AlphaFoldDB" id="A0A484M5R7"/>
<dbReference type="InterPro" id="IPR000719">
    <property type="entry name" value="Prot_kinase_dom"/>
</dbReference>
<comment type="similarity">
    <text evidence="6">Belongs to the protein kinase superfamily.</text>
</comment>
<proteinExistence type="inferred from homology"/>
<dbReference type="Proteomes" id="UP000595140">
    <property type="component" value="Unassembled WGS sequence"/>
</dbReference>
<feature type="domain" description="Protein kinase" evidence="7">
    <location>
        <begin position="48"/>
        <end position="327"/>
    </location>
</feature>
<keyword evidence="2 5" id="KW-0547">Nucleotide-binding</keyword>
<gene>
    <name evidence="8" type="ORF">CCAM_LOCUS25956</name>
</gene>
<dbReference type="SUPFAM" id="SSF56112">
    <property type="entry name" value="Protein kinase-like (PK-like)"/>
    <property type="match status" value="1"/>
</dbReference>
<evidence type="ECO:0000256" key="6">
    <source>
        <dbReference type="RuleBase" id="RU000304"/>
    </source>
</evidence>
<sequence length="336" mass="36301">MALFACFRFKARRRKRALEGRRVEVSSEEDKGARIFSGKEVERVSANFSRSRVIGYGGSSTVYLGKFPDSSLAAVKTIDAGGSNRLQGIFRQELEILLRVKHDNIVKILGYSEEGTLVLEYVSNGTLRENLQGAKGSFLTWKNRAKIAFQIAGALDYLHRHADPEIIHGDVKSSNILLDSALNCKLCDFGSAKLGLSTSAAAAALPPSSRRMIGSPGYADPHYLKTGIASKKNDIYSFGVVMLELITGLDAVSPDGGGGGGGRLINRVGHMLRDVSKVAEMVDRRLLGECELGEAMAMASLAALCLCEPPTLRPSASDIMESMRNWVASLSSIDKN</sequence>
<dbReference type="PROSITE" id="PS00107">
    <property type="entry name" value="PROTEIN_KINASE_ATP"/>
    <property type="match status" value="1"/>
</dbReference>
<evidence type="ECO:0000256" key="5">
    <source>
        <dbReference type="PROSITE-ProRule" id="PRU10141"/>
    </source>
</evidence>
<keyword evidence="6" id="KW-0723">Serine/threonine-protein kinase</keyword>
<feature type="binding site" evidence="5">
    <location>
        <position position="76"/>
    </location>
    <ligand>
        <name>ATP</name>
        <dbReference type="ChEBI" id="CHEBI:30616"/>
    </ligand>
</feature>
<dbReference type="PROSITE" id="PS50011">
    <property type="entry name" value="PROTEIN_KINASE_DOM"/>
    <property type="match status" value="1"/>
</dbReference>
<evidence type="ECO:0000313" key="8">
    <source>
        <dbReference type="EMBL" id="VFQ84180.1"/>
    </source>
</evidence>
<organism evidence="8 9">
    <name type="scientific">Cuscuta campestris</name>
    <dbReference type="NCBI Taxonomy" id="132261"/>
    <lineage>
        <taxon>Eukaryota</taxon>
        <taxon>Viridiplantae</taxon>
        <taxon>Streptophyta</taxon>
        <taxon>Embryophyta</taxon>
        <taxon>Tracheophyta</taxon>
        <taxon>Spermatophyta</taxon>
        <taxon>Magnoliopsida</taxon>
        <taxon>eudicotyledons</taxon>
        <taxon>Gunneridae</taxon>
        <taxon>Pentapetalae</taxon>
        <taxon>asterids</taxon>
        <taxon>lamiids</taxon>
        <taxon>Solanales</taxon>
        <taxon>Convolvulaceae</taxon>
        <taxon>Cuscuteae</taxon>
        <taxon>Cuscuta</taxon>
        <taxon>Cuscuta subgen. Grammica</taxon>
        <taxon>Cuscuta sect. Cleistogrammica</taxon>
    </lineage>
</organism>
<dbReference type="GO" id="GO:0005524">
    <property type="term" value="F:ATP binding"/>
    <property type="evidence" value="ECO:0007669"/>
    <property type="project" value="UniProtKB-UniRule"/>
</dbReference>
<dbReference type="PROSITE" id="PS00108">
    <property type="entry name" value="PROTEIN_KINASE_ST"/>
    <property type="match status" value="1"/>
</dbReference>
<evidence type="ECO:0000256" key="2">
    <source>
        <dbReference type="ARBA" id="ARBA00022741"/>
    </source>
</evidence>
<keyword evidence="3" id="KW-0418">Kinase</keyword>
<dbReference type="OrthoDB" id="339325at2759"/>
<evidence type="ECO:0000259" key="7">
    <source>
        <dbReference type="PROSITE" id="PS50011"/>
    </source>
</evidence>
<dbReference type="InterPro" id="IPR017441">
    <property type="entry name" value="Protein_kinase_ATP_BS"/>
</dbReference>
<dbReference type="PANTHER" id="PTHR27001:SF585">
    <property type="entry name" value="OS02G0648100 PROTEIN"/>
    <property type="match status" value="1"/>
</dbReference>
<reference evidence="8 9" key="1">
    <citation type="submission" date="2018-04" db="EMBL/GenBank/DDBJ databases">
        <authorList>
            <person name="Vogel A."/>
        </authorList>
    </citation>
    <scope>NUCLEOTIDE SEQUENCE [LARGE SCALE GENOMIC DNA]</scope>
</reference>
<accession>A0A484M5R7</accession>
<dbReference type="EMBL" id="OOIL02002698">
    <property type="protein sequence ID" value="VFQ84180.1"/>
    <property type="molecule type" value="Genomic_DNA"/>
</dbReference>
<name>A0A484M5R7_9ASTE</name>
<dbReference type="GO" id="GO:0005886">
    <property type="term" value="C:plasma membrane"/>
    <property type="evidence" value="ECO:0007669"/>
    <property type="project" value="TreeGrafter"/>
</dbReference>